<evidence type="ECO:0008006" key="8">
    <source>
        <dbReference type="Google" id="ProtNLM"/>
    </source>
</evidence>
<reference evidence="6 7" key="1">
    <citation type="submission" date="2017-09" db="EMBL/GenBank/DDBJ databases">
        <title>Depth-based differentiation of microbial function through sediment-hosted aquifers and enrichment of novel symbionts in the deep terrestrial subsurface.</title>
        <authorList>
            <person name="Probst A.J."/>
            <person name="Ladd B."/>
            <person name="Jarett J.K."/>
            <person name="Geller-Mcgrath D.E."/>
            <person name="Sieber C.M."/>
            <person name="Emerson J.B."/>
            <person name="Anantharaman K."/>
            <person name="Thomas B.C."/>
            <person name="Malmstrom R."/>
            <person name="Stieglmeier M."/>
            <person name="Klingl A."/>
            <person name="Woyke T."/>
            <person name="Ryan C.M."/>
            <person name="Banfield J.F."/>
        </authorList>
    </citation>
    <scope>NUCLEOTIDE SEQUENCE [LARGE SCALE GENOMIC DNA]</scope>
    <source>
        <strain evidence="6">CG10_big_fil_rev_8_21_14_0_10_50_13</strain>
    </source>
</reference>
<feature type="transmembrane region" description="Helical" evidence="5">
    <location>
        <begin position="75"/>
        <end position="101"/>
    </location>
</feature>
<evidence type="ECO:0000313" key="7">
    <source>
        <dbReference type="Proteomes" id="UP000230906"/>
    </source>
</evidence>
<name>A0A2H0RFN4_9BACT</name>
<keyword evidence="3 5" id="KW-1133">Transmembrane helix</keyword>
<comment type="caution">
    <text evidence="6">The sequence shown here is derived from an EMBL/GenBank/DDBJ whole genome shotgun (WGS) entry which is preliminary data.</text>
</comment>
<dbReference type="InterPro" id="IPR032808">
    <property type="entry name" value="DoxX"/>
</dbReference>
<evidence type="ECO:0000256" key="5">
    <source>
        <dbReference type="SAM" id="Phobius"/>
    </source>
</evidence>
<evidence type="ECO:0000313" key="6">
    <source>
        <dbReference type="EMBL" id="PIR45349.1"/>
    </source>
</evidence>
<protein>
    <recommendedName>
        <fullName evidence="8">DoxX family protein</fullName>
    </recommendedName>
</protein>
<proteinExistence type="predicted"/>
<organism evidence="6 7">
    <name type="scientific">Candidatus Vogelbacteria bacterium CG10_big_fil_rev_8_21_14_0_10_50_13</name>
    <dbReference type="NCBI Taxonomy" id="1975044"/>
    <lineage>
        <taxon>Bacteria</taxon>
        <taxon>Candidatus Vogeliibacteriota</taxon>
    </lineage>
</organism>
<dbReference type="Proteomes" id="UP000230906">
    <property type="component" value="Unassembled WGS sequence"/>
</dbReference>
<dbReference type="GO" id="GO:0016020">
    <property type="term" value="C:membrane"/>
    <property type="evidence" value="ECO:0007669"/>
    <property type="project" value="UniProtKB-SubCell"/>
</dbReference>
<evidence type="ECO:0000256" key="1">
    <source>
        <dbReference type="ARBA" id="ARBA00004141"/>
    </source>
</evidence>
<gene>
    <name evidence="6" type="ORF">COV09_01900</name>
</gene>
<accession>A0A2H0RFN4</accession>
<keyword evidence="2 5" id="KW-0812">Transmembrane</keyword>
<feature type="transmembrane region" description="Helical" evidence="5">
    <location>
        <begin position="121"/>
        <end position="140"/>
    </location>
</feature>
<dbReference type="EMBL" id="PCYJ01000029">
    <property type="protein sequence ID" value="PIR45349.1"/>
    <property type="molecule type" value="Genomic_DNA"/>
</dbReference>
<sequence>MISLVNKLQKFSLTFLRVALGGFFLYAGVSKILNSDWSAAGFLTNASTFPDLYAWFALPANIAWVNIANEWGLALIGLSLIIGLWVKWSSLAGIVMMALYYFPSLNFPYAGEHAFIIDDHIIYIAALLTLLIFKAGRFWGLDARFR</sequence>
<evidence type="ECO:0000256" key="4">
    <source>
        <dbReference type="ARBA" id="ARBA00023136"/>
    </source>
</evidence>
<comment type="subcellular location">
    <subcellularLocation>
        <location evidence="1">Membrane</location>
        <topology evidence="1">Multi-pass membrane protein</topology>
    </subcellularLocation>
</comment>
<dbReference type="AlphaFoldDB" id="A0A2H0RFN4"/>
<evidence type="ECO:0000256" key="2">
    <source>
        <dbReference type="ARBA" id="ARBA00022692"/>
    </source>
</evidence>
<dbReference type="Pfam" id="PF07681">
    <property type="entry name" value="DoxX"/>
    <property type="match status" value="1"/>
</dbReference>
<keyword evidence="4 5" id="KW-0472">Membrane</keyword>
<feature type="transmembrane region" description="Helical" evidence="5">
    <location>
        <begin position="12"/>
        <end position="32"/>
    </location>
</feature>
<evidence type="ECO:0000256" key="3">
    <source>
        <dbReference type="ARBA" id="ARBA00022989"/>
    </source>
</evidence>
<feature type="transmembrane region" description="Helical" evidence="5">
    <location>
        <begin position="52"/>
        <end position="68"/>
    </location>
</feature>